<comment type="caution">
    <text evidence="6">The sequence shown here is derived from an EMBL/GenBank/DDBJ whole genome shotgun (WGS) entry which is preliminary data.</text>
</comment>
<keyword evidence="2 3" id="KW-0378">Hydrolase</keyword>
<evidence type="ECO:0000256" key="2">
    <source>
        <dbReference type="ARBA" id="ARBA00022801"/>
    </source>
</evidence>
<feature type="region of interest" description="Disordered" evidence="4">
    <location>
        <begin position="1"/>
        <end position="27"/>
    </location>
</feature>
<evidence type="ECO:0000313" key="7">
    <source>
        <dbReference type="Proteomes" id="UP000553888"/>
    </source>
</evidence>
<dbReference type="EMBL" id="JACBZY010000001">
    <property type="protein sequence ID" value="NYG97748.1"/>
    <property type="molecule type" value="Genomic_DNA"/>
</dbReference>
<dbReference type="InterPro" id="IPR033120">
    <property type="entry name" value="HOTDOG_ACOT"/>
</dbReference>
<dbReference type="SUPFAM" id="SSF54637">
    <property type="entry name" value="Thioesterase/thiol ester dehydrase-isomerase"/>
    <property type="match status" value="1"/>
</dbReference>
<dbReference type="InterPro" id="IPR029069">
    <property type="entry name" value="HotDog_dom_sf"/>
</dbReference>
<accession>A0A852YF79</accession>
<comment type="similarity">
    <text evidence="1">Belongs to the acyl coenzyme A hydrolase family.</text>
</comment>
<feature type="domain" description="HotDog ACOT-type" evidence="5">
    <location>
        <begin position="27"/>
        <end position="137"/>
    </location>
</feature>
<dbReference type="GO" id="GO:0005829">
    <property type="term" value="C:cytosol"/>
    <property type="evidence" value="ECO:0007669"/>
    <property type="project" value="TreeGrafter"/>
</dbReference>
<sequence length="163" mass="17678">MSQPAPASVGIDAVPEPAGSGTAPGDEEITFRTRKWVRPEDLNANGTLFGGSLLRWIDEEATIYAILQLGNHQVVTKYMSEIEFVASARQGDIIEMGLRATAFGRTSLTMRAEVRNMITRCSILTVDRIVFVGLGADGRPTPHGYTTITFDRDRIPAGAAQPD</sequence>
<dbReference type="FunFam" id="3.10.129.10:FF:000040">
    <property type="entry name" value="Acyl-CoA thioesterase"/>
    <property type="match status" value="1"/>
</dbReference>
<proteinExistence type="inferred from homology"/>
<gene>
    <name evidence="6" type="ORF">BJ979_000374</name>
</gene>
<dbReference type="Gene3D" id="3.10.129.10">
    <property type="entry name" value="Hotdog Thioesterase"/>
    <property type="match status" value="1"/>
</dbReference>
<dbReference type="PANTHER" id="PTHR11049">
    <property type="entry name" value="ACYL COENZYME A THIOESTER HYDROLASE"/>
    <property type="match status" value="1"/>
</dbReference>
<dbReference type="GO" id="GO:0052816">
    <property type="term" value="F:long-chain fatty acyl-CoA hydrolase activity"/>
    <property type="evidence" value="ECO:0007669"/>
    <property type="project" value="TreeGrafter"/>
</dbReference>
<evidence type="ECO:0000256" key="1">
    <source>
        <dbReference type="ARBA" id="ARBA00010458"/>
    </source>
</evidence>
<dbReference type="InterPro" id="IPR040170">
    <property type="entry name" value="Cytosol_ACT"/>
</dbReference>
<reference evidence="6 7" key="1">
    <citation type="submission" date="2020-07" db="EMBL/GenBank/DDBJ databases">
        <title>Sequencing the genomes of 1000 actinobacteria strains.</title>
        <authorList>
            <person name="Klenk H.-P."/>
        </authorList>
    </citation>
    <scope>NUCLEOTIDE SEQUENCE [LARGE SCALE GENOMIC DNA]</scope>
    <source>
        <strain evidence="6 7">DSM 23141</strain>
    </source>
</reference>
<dbReference type="Pfam" id="PF03061">
    <property type="entry name" value="4HBT"/>
    <property type="match status" value="1"/>
</dbReference>
<name>A0A852YF79_9MICO</name>
<dbReference type="GO" id="GO:0009062">
    <property type="term" value="P:fatty acid catabolic process"/>
    <property type="evidence" value="ECO:0007669"/>
    <property type="project" value="TreeGrafter"/>
</dbReference>
<dbReference type="AlphaFoldDB" id="A0A852YF79"/>
<evidence type="ECO:0000256" key="3">
    <source>
        <dbReference type="PROSITE-ProRule" id="PRU01106"/>
    </source>
</evidence>
<dbReference type="CDD" id="cd03442">
    <property type="entry name" value="BFIT_BACH"/>
    <property type="match status" value="1"/>
</dbReference>
<protein>
    <submittedName>
        <fullName evidence="6">Acyl-CoA hydrolase</fullName>
    </submittedName>
</protein>
<dbReference type="Proteomes" id="UP000553888">
    <property type="component" value="Unassembled WGS sequence"/>
</dbReference>
<dbReference type="PROSITE" id="PS51770">
    <property type="entry name" value="HOTDOG_ACOT"/>
    <property type="match status" value="1"/>
</dbReference>
<keyword evidence="7" id="KW-1185">Reference proteome</keyword>
<dbReference type="GO" id="GO:0006637">
    <property type="term" value="P:acyl-CoA metabolic process"/>
    <property type="evidence" value="ECO:0007669"/>
    <property type="project" value="TreeGrafter"/>
</dbReference>
<evidence type="ECO:0000313" key="6">
    <source>
        <dbReference type="EMBL" id="NYG97748.1"/>
    </source>
</evidence>
<evidence type="ECO:0000259" key="5">
    <source>
        <dbReference type="PROSITE" id="PS51770"/>
    </source>
</evidence>
<organism evidence="6 7">
    <name type="scientific">Schumannella luteola</name>
    <dbReference type="NCBI Taxonomy" id="472059"/>
    <lineage>
        <taxon>Bacteria</taxon>
        <taxon>Bacillati</taxon>
        <taxon>Actinomycetota</taxon>
        <taxon>Actinomycetes</taxon>
        <taxon>Micrococcales</taxon>
        <taxon>Microbacteriaceae</taxon>
        <taxon>Schumannella</taxon>
    </lineage>
</organism>
<dbReference type="PANTHER" id="PTHR11049:SF31">
    <property type="entry name" value="HOTDOG ACOT-TYPE DOMAIN-CONTAINING PROTEIN"/>
    <property type="match status" value="1"/>
</dbReference>
<evidence type="ECO:0000256" key="4">
    <source>
        <dbReference type="SAM" id="MobiDB-lite"/>
    </source>
</evidence>
<dbReference type="InterPro" id="IPR006683">
    <property type="entry name" value="Thioestr_dom"/>
</dbReference>